<evidence type="ECO:0000256" key="2">
    <source>
        <dbReference type="ARBA" id="ARBA00022771"/>
    </source>
</evidence>
<accession>A0A6G6FS78</accession>
<evidence type="ECO:0000256" key="4">
    <source>
        <dbReference type="PROSITE-ProRule" id="PRU00175"/>
    </source>
</evidence>
<evidence type="ECO:0000313" key="7">
    <source>
        <dbReference type="EMBL" id="QIE48441.1"/>
    </source>
</evidence>
<keyword evidence="2 4" id="KW-0863">Zinc-finger</keyword>
<keyword evidence="3" id="KW-0862">Zinc</keyword>
<feature type="compositionally biased region" description="Basic residues" evidence="5">
    <location>
        <begin position="54"/>
        <end position="63"/>
    </location>
</feature>
<proteinExistence type="evidence at transcript level"/>
<dbReference type="SUPFAM" id="SSF57850">
    <property type="entry name" value="RING/U-box"/>
    <property type="match status" value="1"/>
</dbReference>
<evidence type="ECO:0000256" key="1">
    <source>
        <dbReference type="ARBA" id="ARBA00022723"/>
    </source>
</evidence>
<dbReference type="Gene3D" id="3.30.40.10">
    <property type="entry name" value="Zinc/RING finger domain, C3HC4 (zinc finger)"/>
    <property type="match status" value="1"/>
</dbReference>
<dbReference type="CDD" id="cd16449">
    <property type="entry name" value="RING-HC"/>
    <property type="match status" value="1"/>
</dbReference>
<keyword evidence="1" id="KW-0479">Metal-binding</keyword>
<dbReference type="InterPro" id="IPR013083">
    <property type="entry name" value="Znf_RING/FYVE/PHD"/>
</dbReference>
<dbReference type="Pfam" id="PF13639">
    <property type="entry name" value="zf-RING_2"/>
    <property type="match status" value="1"/>
</dbReference>
<name>A0A6G6FS78_9APHY</name>
<feature type="region of interest" description="Disordered" evidence="5">
    <location>
        <begin position="137"/>
        <end position="159"/>
    </location>
</feature>
<feature type="region of interest" description="Disordered" evidence="5">
    <location>
        <begin position="319"/>
        <end position="465"/>
    </location>
</feature>
<protein>
    <recommendedName>
        <fullName evidence="6">RING-type domain-containing protein</fullName>
    </recommendedName>
</protein>
<dbReference type="PROSITE" id="PS00518">
    <property type="entry name" value="ZF_RING_1"/>
    <property type="match status" value="1"/>
</dbReference>
<dbReference type="OrthoDB" id="1923159at2759"/>
<dbReference type="GO" id="GO:0008270">
    <property type="term" value="F:zinc ion binding"/>
    <property type="evidence" value="ECO:0007669"/>
    <property type="project" value="UniProtKB-KW"/>
</dbReference>
<evidence type="ECO:0000256" key="3">
    <source>
        <dbReference type="ARBA" id="ARBA00022833"/>
    </source>
</evidence>
<sequence length="465" mass="52836">MAPTTRRSARDAKASTSQHTLEDGQNDSEPTTPTGSGYVDEAEPVLAEDAPLARRTRSKRPRRISQSPQSDLRIRPGERKRRASDDCPQDKLSPTLQSLLTRALGGAKELERENNSLRKKVETLERRLDQVVEADDARMQPRRGKRKRSMNASQLKSEVEQLRKQVRRLEKSNEKHRKRIHQLSMKELKNEAEDLVAEAVELADFEVGDAAYEMRKLLREFHDIMLENSLEGEKEECGICMDPLQPRKTRSFPCQHTFCSDCVRQLKPVHNTEAEIISCPTCRQEYEREEIELIQYTASEQWDALLNVANRWARLDVRRAESSSEEEDADEFIHDDTEEQSSTTASEPGPLESTPDPPEHIRQQNSELPLQVSSRPRRRRVVVASPSDDAPGAGVFRSATPEFVPGSSTAVVADHPPSEEQAGMHPDQSHTQAKDESPSYSQSPARDKRKRLQELAEARSKKRRI</sequence>
<dbReference type="SMART" id="SM00184">
    <property type="entry name" value="RING"/>
    <property type="match status" value="1"/>
</dbReference>
<feature type="domain" description="RING-type" evidence="6">
    <location>
        <begin position="237"/>
        <end position="283"/>
    </location>
</feature>
<dbReference type="EMBL" id="MK805168">
    <property type="protein sequence ID" value="QIE48441.1"/>
    <property type="molecule type" value="mRNA"/>
</dbReference>
<evidence type="ECO:0000256" key="5">
    <source>
        <dbReference type="SAM" id="MobiDB-lite"/>
    </source>
</evidence>
<dbReference type="InterPro" id="IPR001841">
    <property type="entry name" value="Znf_RING"/>
</dbReference>
<feature type="compositionally biased region" description="Basic and acidic residues" evidence="5">
    <location>
        <begin position="72"/>
        <end position="89"/>
    </location>
</feature>
<feature type="compositionally biased region" description="Basic residues" evidence="5">
    <location>
        <begin position="140"/>
        <end position="149"/>
    </location>
</feature>
<evidence type="ECO:0000259" key="6">
    <source>
        <dbReference type="PROSITE" id="PS50089"/>
    </source>
</evidence>
<reference evidence="7" key="1">
    <citation type="journal article" date="2019" name="J. For. Res.">
        <title>Expression and analysis of zinc finger family gene in Lenzites gibbosa.</title>
        <authorList>
            <person name="Zhang J."/>
            <person name="Chi Y."/>
            <person name="Li S."/>
            <person name="Zhang J."/>
            <person name="Chen J."/>
        </authorList>
    </citation>
    <scope>NUCLEOTIDE SEQUENCE</scope>
    <source>
        <strain evidence="7">ZnF34</strain>
    </source>
</reference>
<dbReference type="PROSITE" id="PS50089">
    <property type="entry name" value="ZF_RING_2"/>
    <property type="match status" value="1"/>
</dbReference>
<dbReference type="AlphaFoldDB" id="A0A6G6FS78"/>
<organism evidence="7">
    <name type="scientific">Trametes gibbosa</name>
    <dbReference type="NCBI Taxonomy" id="160864"/>
    <lineage>
        <taxon>Eukaryota</taxon>
        <taxon>Fungi</taxon>
        <taxon>Dikarya</taxon>
        <taxon>Basidiomycota</taxon>
        <taxon>Agaricomycotina</taxon>
        <taxon>Agaricomycetes</taxon>
        <taxon>Polyporales</taxon>
        <taxon>Polyporaceae</taxon>
        <taxon>Trametes</taxon>
    </lineage>
</organism>
<dbReference type="InterPro" id="IPR017907">
    <property type="entry name" value="Znf_RING_CS"/>
</dbReference>
<feature type="region of interest" description="Disordered" evidence="5">
    <location>
        <begin position="1"/>
        <end position="96"/>
    </location>
</feature>